<dbReference type="EMBL" id="GBRH01253327">
    <property type="protein sequence ID" value="JAD44568.1"/>
    <property type="molecule type" value="Transcribed_RNA"/>
</dbReference>
<dbReference type="AlphaFoldDB" id="A0A0A9A3P9"/>
<proteinExistence type="predicted"/>
<organism evidence="1">
    <name type="scientific">Arundo donax</name>
    <name type="common">Giant reed</name>
    <name type="synonym">Donax arundinaceus</name>
    <dbReference type="NCBI Taxonomy" id="35708"/>
    <lineage>
        <taxon>Eukaryota</taxon>
        <taxon>Viridiplantae</taxon>
        <taxon>Streptophyta</taxon>
        <taxon>Embryophyta</taxon>
        <taxon>Tracheophyta</taxon>
        <taxon>Spermatophyta</taxon>
        <taxon>Magnoliopsida</taxon>
        <taxon>Liliopsida</taxon>
        <taxon>Poales</taxon>
        <taxon>Poaceae</taxon>
        <taxon>PACMAD clade</taxon>
        <taxon>Arundinoideae</taxon>
        <taxon>Arundineae</taxon>
        <taxon>Arundo</taxon>
    </lineage>
</organism>
<protein>
    <submittedName>
        <fullName evidence="1">Uncharacterized protein</fullName>
    </submittedName>
</protein>
<name>A0A0A9A3P9_ARUDO</name>
<reference evidence="1" key="1">
    <citation type="submission" date="2014-09" db="EMBL/GenBank/DDBJ databases">
        <authorList>
            <person name="Magalhaes I.L.F."/>
            <person name="Oliveira U."/>
            <person name="Santos F.R."/>
            <person name="Vidigal T.H.D.A."/>
            <person name="Brescovit A.D."/>
            <person name="Santos A.J."/>
        </authorList>
    </citation>
    <scope>NUCLEOTIDE SEQUENCE</scope>
    <source>
        <tissue evidence="1">Shoot tissue taken approximately 20 cm above the soil surface</tissue>
    </source>
</reference>
<accession>A0A0A9A3P9</accession>
<evidence type="ECO:0000313" key="1">
    <source>
        <dbReference type="EMBL" id="JAD44568.1"/>
    </source>
</evidence>
<reference evidence="1" key="2">
    <citation type="journal article" date="2015" name="Data Brief">
        <title>Shoot transcriptome of the giant reed, Arundo donax.</title>
        <authorList>
            <person name="Barrero R.A."/>
            <person name="Guerrero F.D."/>
            <person name="Moolhuijzen P."/>
            <person name="Goolsby J.A."/>
            <person name="Tidwell J."/>
            <person name="Bellgard S.E."/>
            <person name="Bellgard M.I."/>
        </authorList>
    </citation>
    <scope>NUCLEOTIDE SEQUENCE</scope>
    <source>
        <tissue evidence="1">Shoot tissue taken approximately 20 cm above the soil surface</tissue>
    </source>
</reference>
<sequence length="45" mass="5248">MVKGPGRCCFDLKSKIFQLSLLEVLRTSSCKSHIELMLVHRHRHL</sequence>